<dbReference type="InterPro" id="IPR047667">
    <property type="entry name" value="ATPase_ComGA"/>
</dbReference>
<dbReference type="STRING" id="1221500.ABE65_013985"/>
<dbReference type="CDD" id="cd01129">
    <property type="entry name" value="PulE-GspE-like"/>
    <property type="match status" value="1"/>
</dbReference>
<protein>
    <submittedName>
        <fullName evidence="4">Competence protein ComG</fullName>
    </submittedName>
</protein>
<sequence>MPIKLLGNSILHEASVQKASDIHFIPIKKGGIVQFRIDDRLIEHRTLSQEEYIRVLAHFKYSARMDIGEHRKPQSGSMDVMINNVNVHLRFSSIPSAFNESLVIRLLPQQETLTLHELSLFPHMFQKLLSLIKRSSGLLLFSGPTGSGKTTILYSLLHHLQKNYKRQVVTLEDPVERKVDSFLQMEINEKAGLTYGEGFKSLLRHDPDVIMIGEIRDESTARLVIRASLTGHLVLSTMHAADCIGCIERLREFGIQETELQQTLMSIVSQRLISIPCPFCGDDCVDFCFKFRTYRRAGIYEMLCNQELLDFLSKVDSNKHAYKNLSFYFNHAFAAGYVTKESYERWMGGETKSEKKGLETGFSRDISL</sequence>
<evidence type="ECO:0000256" key="2">
    <source>
        <dbReference type="ARBA" id="ARBA00022741"/>
    </source>
</evidence>
<evidence type="ECO:0000313" key="4">
    <source>
        <dbReference type="EMBL" id="ANC77848.1"/>
    </source>
</evidence>
<dbReference type="Pfam" id="PF00437">
    <property type="entry name" value="T2SSE"/>
    <property type="match status" value="1"/>
</dbReference>
<dbReference type="InterPro" id="IPR001482">
    <property type="entry name" value="T2SS/T4SS_dom"/>
</dbReference>
<dbReference type="SMART" id="SM00382">
    <property type="entry name" value="AAA"/>
    <property type="match status" value="1"/>
</dbReference>
<dbReference type="PANTHER" id="PTHR30258">
    <property type="entry name" value="TYPE II SECRETION SYSTEM PROTEIN GSPE-RELATED"/>
    <property type="match status" value="1"/>
</dbReference>
<dbReference type="Gene3D" id="3.30.450.90">
    <property type="match status" value="1"/>
</dbReference>
<dbReference type="EMBL" id="CP015378">
    <property type="protein sequence ID" value="ANC77848.1"/>
    <property type="molecule type" value="Genomic_DNA"/>
</dbReference>
<dbReference type="PANTHER" id="PTHR30258:SF2">
    <property type="entry name" value="COMG OPERON PROTEIN 1"/>
    <property type="match status" value="1"/>
</dbReference>
<name>A0A160IND1_9BACL</name>
<organism evidence="4 5">
    <name type="scientific">Fictibacillus phosphorivorans</name>
    <dbReference type="NCBI Taxonomy" id="1221500"/>
    <lineage>
        <taxon>Bacteria</taxon>
        <taxon>Bacillati</taxon>
        <taxon>Bacillota</taxon>
        <taxon>Bacilli</taxon>
        <taxon>Bacillales</taxon>
        <taxon>Fictibacillaceae</taxon>
        <taxon>Fictibacillus</taxon>
    </lineage>
</organism>
<accession>A0A160IND1</accession>
<dbReference type="Gene3D" id="3.40.50.300">
    <property type="entry name" value="P-loop containing nucleotide triphosphate hydrolases"/>
    <property type="match status" value="1"/>
</dbReference>
<dbReference type="NCBIfam" id="NF041000">
    <property type="entry name" value="ATPase_ComGA"/>
    <property type="match status" value="1"/>
</dbReference>
<keyword evidence="5" id="KW-1185">Reference proteome</keyword>
<dbReference type="RefSeq" id="WP_066396119.1">
    <property type="nucleotide sequence ID" value="NZ_CP015378.1"/>
</dbReference>
<dbReference type="AlphaFoldDB" id="A0A160IND1"/>
<dbReference type="InterPro" id="IPR003593">
    <property type="entry name" value="AAA+_ATPase"/>
</dbReference>
<evidence type="ECO:0000256" key="1">
    <source>
        <dbReference type="ARBA" id="ARBA00006611"/>
    </source>
</evidence>
<proteinExistence type="inferred from homology"/>
<dbReference type="Proteomes" id="UP000076623">
    <property type="component" value="Chromosome"/>
</dbReference>
<comment type="similarity">
    <text evidence="1">Belongs to the GSP E family.</text>
</comment>
<dbReference type="OrthoDB" id="9808272at2"/>
<dbReference type="GO" id="GO:0005524">
    <property type="term" value="F:ATP binding"/>
    <property type="evidence" value="ECO:0007669"/>
    <property type="project" value="UniProtKB-KW"/>
</dbReference>
<dbReference type="PROSITE" id="PS00662">
    <property type="entry name" value="T2SP_E"/>
    <property type="match status" value="1"/>
</dbReference>
<dbReference type="GO" id="GO:0005886">
    <property type="term" value="C:plasma membrane"/>
    <property type="evidence" value="ECO:0007669"/>
    <property type="project" value="TreeGrafter"/>
</dbReference>
<gene>
    <name evidence="4" type="ORF">ABE65_013985</name>
</gene>
<dbReference type="GO" id="GO:0016887">
    <property type="term" value="F:ATP hydrolysis activity"/>
    <property type="evidence" value="ECO:0007669"/>
    <property type="project" value="TreeGrafter"/>
</dbReference>
<dbReference type="KEGG" id="fpn:ABE65_013985"/>
<dbReference type="SUPFAM" id="SSF52540">
    <property type="entry name" value="P-loop containing nucleoside triphosphate hydrolases"/>
    <property type="match status" value="1"/>
</dbReference>
<reference evidence="4 5" key="1">
    <citation type="submission" date="2016-04" db="EMBL/GenBank/DDBJ databases">
        <title>Complete genome sequence of Fictibacillus phosphorivorans G25-29, a strain toxic to nematodes.</title>
        <authorList>
            <person name="Zheng Z."/>
        </authorList>
    </citation>
    <scope>NUCLEOTIDE SEQUENCE [LARGE SCALE GENOMIC DNA]</scope>
    <source>
        <strain evidence="4 5">G25-29</strain>
    </source>
</reference>
<keyword evidence="2" id="KW-0547">Nucleotide-binding</keyword>
<keyword evidence="3" id="KW-0067">ATP-binding</keyword>
<evidence type="ECO:0000256" key="3">
    <source>
        <dbReference type="ARBA" id="ARBA00022840"/>
    </source>
</evidence>
<evidence type="ECO:0000313" key="5">
    <source>
        <dbReference type="Proteomes" id="UP000076623"/>
    </source>
</evidence>
<dbReference type="InterPro" id="IPR027417">
    <property type="entry name" value="P-loop_NTPase"/>
</dbReference>